<dbReference type="PANTHER" id="PTHR43033">
    <property type="entry name" value="TRNA(ILE)-LYSIDINE SYNTHASE-RELATED"/>
    <property type="match status" value="1"/>
</dbReference>
<proteinExistence type="inferred from homology"/>
<keyword evidence="1 6" id="KW-0436">Ligase</keyword>
<feature type="binding site" evidence="6">
    <location>
        <begin position="42"/>
        <end position="47"/>
    </location>
    <ligand>
        <name>ATP</name>
        <dbReference type="ChEBI" id="CHEBI:30616"/>
    </ligand>
</feature>
<dbReference type="EMBL" id="JAUSVU010000002">
    <property type="protein sequence ID" value="MDQ0531886.1"/>
    <property type="molecule type" value="Genomic_DNA"/>
</dbReference>
<comment type="domain">
    <text evidence="6">The N-terminal region contains the highly conserved SGGXDS motif, predicted to be a P-loop motif involved in ATP binding.</text>
</comment>
<dbReference type="RefSeq" id="WP_246512773.1">
    <property type="nucleotide sequence ID" value="NZ_JAGINO010000002.1"/>
</dbReference>
<dbReference type="InterPro" id="IPR012094">
    <property type="entry name" value="tRNA_Ile_lys_synt"/>
</dbReference>
<feature type="domain" description="tRNA(Ile)-lysidine/2-thiocytidine synthase N-terminal" evidence="7">
    <location>
        <begin position="37"/>
        <end position="215"/>
    </location>
</feature>
<evidence type="ECO:0000256" key="2">
    <source>
        <dbReference type="ARBA" id="ARBA00022694"/>
    </source>
</evidence>
<dbReference type="SUPFAM" id="SSF52402">
    <property type="entry name" value="Adenine nucleotide alpha hydrolases-like"/>
    <property type="match status" value="1"/>
</dbReference>
<evidence type="ECO:0000256" key="3">
    <source>
        <dbReference type="ARBA" id="ARBA00022741"/>
    </source>
</evidence>
<keyword evidence="2 6" id="KW-0819">tRNA processing</keyword>
<name>A0ABU0MF60_9PROT</name>
<comment type="function">
    <text evidence="6">Ligates lysine onto the cytidine present at position 34 of the AUA codon-specific tRNA(Ile) that contains the anticodon CAU, in an ATP-dependent manner. Cytidine is converted to lysidine, thus changing the amino acid specificity of the tRNA from methionine to isoleucine.</text>
</comment>
<evidence type="ECO:0000313" key="9">
    <source>
        <dbReference type="Proteomes" id="UP001244552"/>
    </source>
</evidence>
<dbReference type="InterPro" id="IPR014729">
    <property type="entry name" value="Rossmann-like_a/b/a_fold"/>
</dbReference>
<dbReference type="CDD" id="cd01992">
    <property type="entry name" value="TilS_N"/>
    <property type="match status" value="1"/>
</dbReference>
<evidence type="ECO:0000256" key="4">
    <source>
        <dbReference type="ARBA" id="ARBA00022840"/>
    </source>
</evidence>
<reference evidence="8 9" key="1">
    <citation type="submission" date="2023-07" db="EMBL/GenBank/DDBJ databases">
        <title>Genomic Encyclopedia of Type Strains, Phase IV (KMG-IV): sequencing the most valuable type-strain genomes for metagenomic binning, comparative biology and taxonomic classification.</title>
        <authorList>
            <person name="Goeker M."/>
        </authorList>
    </citation>
    <scope>NUCLEOTIDE SEQUENCE [LARGE SCALE GENOMIC DNA]</scope>
    <source>
        <strain evidence="8 9">DSM 19922</strain>
    </source>
</reference>
<evidence type="ECO:0000259" key="7">
    <source>
        <dbReference type="Pfam" id="PF01171"/>
    </source>
</evidence>
<keyword evidence="9" id="KW-1185">Reference proteome</keyword>
<dbReference type="Pfam" id="PF01171">
    <property type="entry name" value="ATP_bind_3"/>
    <property type="match status" value="1"/>
</dbReference>
<evidence type="ECO:0000256" key="5">
    <source>
        <dbReference type="ARBA" id="ARBA00048539"/>
    </source>
</evidence>
<evidence type="ECO:0000256" key="1">
    <source>
        <dbReference type="ARBA" id="ARBA00022598"/>
    </source>
</evidence>
<evidence type="ECO:0000256" key="6">
    <source>
        <dbReference type="HAMAP-Rule" id="MF_01161"/>
    </source>
</evidence>
<comment type="subcellular location">
    <subcellularLocation>
        <location evidence="6">Cytoplasm</location>
    </subcellularLocation>
</comment>
<dbReference type="HAMAP" id="MF_01161">
    <property type="entry name" value="tRNA_Ile_lys_synt"/>
    <property type="match status" value="1"/>
</dbReference>
<protein>
    <recommendedName>
        <fullName evidence="6">tRNA(Ile)-lysidine synthase</fullName>
        <ecNumber evidence="6">6.3.4.19</ecNumber>
    </recommendedName>
    <alternativeName>
        <fullName evidence="6">tRNA(Ile)-2-lysyl-cytidine synthase</fullName>
    </alternativeName>
    <alternativeName>
        <fullName evidence="6">tRNA(Ile)-lysidine synthetase</fullName>
    </alternativeName>
</protein>
<dbReference type="Gene3D" id="3.40.50.620">
    <property type="entry name" value="HUPs"/>
    <property type="match status" value="1"/>
</dbReference>
<comment type="similarity">
    <text evidence="6">Belongs to the tRNA(Ile)-lysidine synthase family.</text>
</comment>
<accession>A0ABU0MF60</accession>
<keyword evidence="3 6" id="KW-0547">Nucleotide-binding</keyword>
<sequence length="456" mass="47565">MPGLMAGTDPDPASPVSAGEFERAMTAIGGFEPAPAVAVGVSGGGDSMALLLLLRHWAASCGGSLLALTVDHGLRAESGREAMMVGAAVRRLAVPHRILRWEGSKPSAGLQAEARAARHRLLAGACAEAGILHLALAHNRDDQAETVLLRLSRGSGIDGLAGMAPVRAEGLVRVMRPLLGFPHDRLLATCRAHGASWVEDPSNGDRRFARARLRAARELLGAEGLDAERLCGVARRAGRARSALEQATADLLASAATLHPEGWITIDPSALLAAPEEIALRGLARCLVVVGGGARPVRDDAVERLLAGLAAGQAGTLAGCVVRPRRGAFMIAREPAAAAERLHLAPGARELWDGRFDVRVSPLRPGPVTVAALGSAGWREWGVERRQFAGRDLPAAVRETLPSLWSGTELLGVPAILPMSGSNPDGQVPADSAMLAPPFPLGRQAFTVVSDRDGII</sequence>
<dbReference type="GO" id="GO:0032267">
    <property type="term" value="F:tRNA(Ile)-lysidine synthase activity"/>
    <property type="evidence" value="ECO:0007669"/>
    <property type="project" value="UniProtKB-EC"/>
</dbReference>
<organism evidence="8 9">
    <name type="scientific">Azospirillum picis</name>
    <dbReference type="NCBI Taxonomy" id="488438"/>
    <lineage>
        <taxon>Bacteria</taxon>
        <taxon>Pseudomonadati</taxon>
        <taxon>Pseudomonadota</taxon>
        <taxon>Alphaproteobacteria</taxon>
        <taxon>Rhodospirillales</taxon>
        <taxon>Azospirillaceae</taxon>
        <taxon>Azospirillum</taxon>
    </lineage>
</organism>
<comment type="caution">
    <text evidence="8">The sequence shown here is derived from an EMBL/GenBank/DDBJ whole genome shotgun (WGS) entry which is preliminary data.</text>
</comment>
<dbReference type="NCBIfam" id="TIGR02432">
    <property type="entry name" value="lysidine_TilS_N"/>
    <property type="match status" value="1"/>
</dbReference>
<dbReference type="Proteomes" id="UP001244552">
    <property type="component" value="Unassembled WGS sequence"/>
</dbReference>
<dbReference type="EC" id="6.3.4.19" evidence="6"/>
<keyword evidence="4 6" id="KW-0067">ATP-binding</keyword>
<gene>
    <name evidence="6" type="primary">tilS</name>
    <name evidence="8" type="ORF">QO018_000722</name>
</gene>
<keyword evidence="6" id="KW-0963">Cytoplasm</keyword>
<dbReference type="InterPro" id="IPR012795">
    <property type="entry name" value="tRNA_Ile_lys_synt_N"/>
</dbReference>
<comment type="catalytic activity">
    <reaction evidence="5 6">
        <text>cytidine(34) in tRNA(Ile2) + L-lysine + ATP = lysidine(34) in tRNA(Ile2) + AMP + diphosphate + H(+)</text>
        <dbReference type="Rhea" id="RHEA:43744"/>
        <dbReference type="Rhea" id="RHEA-COMP:10625"/>
        <dbReference type="Rhea" id="RHEA-COMP:10670"/>
        <dbReference type="ChEBI" id="CHEBI:15378"/>
        <dbReference type="ChEBI" id="CHEBI:30616"/>
        <dbReference type="ChEBI" id="CHEBI:32551"/>
        <dbReference type="ChEBI" id="CHEBI:33019"/>
        <dbReference type="ChEBI" id="CHEBI:82748"/>
        <dbReference type="ChEBI" id="CHEBI:83665"/>
        <dbReference type="ChEBI" id="CHEBI:456215"/>
        <dbReference type="EC" id="6.3.4.19"/>
    </reaction>
</comment>
<evidence type="ECO:0000313" key="8">
    <source>
        <dbReference type="EMBL" id="MDQ0531886.1"/>
    </source>
</evidence>
<dbReference type="InterPro" id="IPR011063">
    <property type="entry name" value="TilS/TtcA_N"/>
</dbReference>
<dbReference type="PANTHER" id="PTHR43033:SF5">
    <property type="entry name" value="TRNA(ILE)-LYSIDINE SYNTHETASE"/>
    <property type="match status" value="1"/>
</dbReference>